<dbReference type="EC" id="2.7.13.3" evidence="3"/>
<evidence type="ECO:0000256" key="4">
    <source>
        <dbReference type="ARBA" id="ARBA00022553"/>
    </source>
</evidence>
<dbReference type="Pfam" id="PF00512">
    <property type="entry name" value="HisKA"/>
    <property type="match status" value="1"/>
</dbReference>
<dbReference type="GO" id="GO:0016020">
    <property type="term" value="C:membrane"/>
    <property type="evidence" value="ECO:0007669"/>
    <property type="project" value="UniProtKB-SubCell"/>
</dbReference>
<dbReference type="Gene3D" id="1.10.287.130">
    <property type="match status" value="1"/>
</dbReference>
<dbReference type="SUPFAM" id="SSF55785">
    <property type="entry name" value="PYP-like sensor domain (PAS domain)"/>
    <property type="match status" value="3"/>
</dbReference>
<evidence type="ECO:0000256" key="11">
    <source>
        <dbReference type="ARBA" id="ARBA00023012"/>
    </source>
</evidence>
<evidence type="ECO:0000256" key="10">
    <source>
        <dbReference type="ARBA" id="ARBA00022989"/>
    </source>
</evidence>
<keyword evidence="8" id="KW-0418">Kinase</keyword>
<dbReference type="PANTHER" id="PTHR45339">
    <property type="entry name" value="HYBRID SIGNAL TRANSDUCTION HISTIDINE KINASE J"/>
    <property type="match status" value="1"/>
</dbReference>
<evidence type="ECO:0000256" key="7">
    <source>
        <dbReference type="ARBA" id="ARBA00022741"/>
    </source>
</evidence>
<dbReference type="InterPro" id="IPR004358">
    <property type="entry name" value="Sig_transdc_His_kin-like_C"/>
</dbReference>
<sequence>MHKLLQRQLAKALRRSGTETPDMEYLLELISTSYEEADKERRLTDHASKLMEQELKTLHETALRQTRHYFKSVLDRIGDAVLFLNPDQQVIGCNRLAEEMLGFPLNDLQGQNIDQLFSRIPNSPNTTLTAKLQQSRTPVELVKSDLSDDSHQEQLLIFRDISERTRAKRRLKESEQMFKDYAEASSDWFWETDAKHRISHLTGFSQIMGADQMQELIGRSRMELMTHAPKAIFEQHIEDLNAHRPFRDLEYELVLSGSRTPITVNGKPIFNSDGEFIGYRGTARDISDIRQAQAQQQHSDQQLRTAIGSLKEGIALFDINDQLVLFNKRAKQLYHAVSDKIFIGAQYADIAKAMIDRQVLDLEVDSEHWLNHQINKNTRYQTRSKIARTQDGRYLQAIETPIPDGGTIGIYSDVTETVLLEQSLREAKNHAEHASQVKSEFMANMSHEIRTPMNAIIGLTYLAQQELEQNPELKHYLSQIQQSSEHLLGIINDVLDFSKIEAGKLLLHSQPFKFDDLVKQIDIFLQGSLAQKQIQFGWQLADNIPKLLNGDILRLRQILTNLASNAVKFTHKGQVKISVYCHDLNSDQINLQFIVQDTGIGISEAQQQQLFSPFMQADRSITRTYGGTGLGLAISKQLVELLGGQLSMESEPGKGSRFSFEVPLNKVDTLSITDHTHPTLKKIASTPETSTASKIFSDEAQLPMILLVEDNNINQMVASRFLQKEGLHYKVANHGAEALTQLENNHFDLVLMDMQMPEMDGLTATRKIRTNPEWQNLPIIAMTANAMSEDRNACLDAGMNDHIAKPIDFAELREKLALWLTSSLQHPK</sequence>
<dbReference type="InterPro" id="IPR003594">
    <property type="entry name" value="HATPase_dom"/>
</dbReference>
<keyword evidence="4 13" id="KW-0597">Phosphoprotein</keyword>
<dbReference type="CDD" id="cd17546">
    <property type="entry name" value="REC_hyHK_CKI1_RcsC-like"/>
    <property type="match status" value="1"/>
</dbReference>
<dbReference type="SUPFAM" id="SSF52172">
    <property type="entry name" value="CheY-like"/>
    <property type="match status" value="1"/>
</dbReference>
<dbReference type="InterPro" id="IPR005467">
    <property type="entry name" value="His_kinase_dom"/>
</dbReference>
<dbReference type="InterPro" id="IPR036890">
    <property type="entry name" value="HATPase_C_sf"/>
</dbReference>
<dbReference type="SMART" id="SM00091">
    <property type="entry name" value="PAS"/>
    <property type="match status" value="3"/>
</dbReference>
<comment type="catalytic activity">
    <reaction evidence="1">
        <text>ATP + protein L-histidine = ADP + protein N-phospho-L-histidine.</text>
        <dbReference type="EC" id="2.7.13.3"/>
    </reaction>
</comment>
<gene>
    <name evidence="18" type="ORF">BTE48_15105</name>
</gene>
<feature type="modified residue" description="4-aspartylphosphate" evidence="13">
    <location>
        <position position="753"/>
    </location>
</feature>
<dbReference type="Pfam" id="PF00072">
    <property type="entry name" value="Response_reg"/>
    <property type="match status" value="1"/>
</dbReference>
<evidence type="ECO:0000259" key="16">
    <source>
        <dbReference type="PROSITE" id="PS50112"/>
    </source>
</evidence>
<dbReference type="RefSeq" id="WP_078746545.1">
    <property type="nucleotide sequence ID" value="NZ_FUXG01000031.1"/>
</dbReference>
<dbReference type="SMART" id="SM00448">
    <property type="entry name" value="REC"/>
    <property type="match status" value="1"/>
</dbReference>
<evidence type="ECO:0000256" key="3">
    <source>
        <dbReference type="ARBA" id="ARBA00012438"/>
    </source>
</evidence>
<dbReference type="PROSITE" id="PS50113">
    <property type="entry name" value="PAC"/>
    <property type="match status" value="1"/>
</dbReference>
<dbReference type="CDD" id="cd00082">
    <property type="entry name" value="HisKA"/>
    <property type="match status" value="1"/>
</dbReference>
<keyword evidence="7" id="KW-0547">Nucleotide-binding</keyword>
<dbReference type="GO" id="GO:0006355">
    <property type="term" value="P:regulation of DNA-templated transcription"/>
    <property type="evidence" value="ECO:0007669"/>
    <property type="project" value="InterPro"/>
</dbReference>
<feature type="domain" description="PAC" evidence="17">
    <location>
        <begin position="247"/>
        <end position="298"/>
    </location>
</feature>
<evidence type="ECO:0000256" key="9">
    <source>
        <dbReference type="ARBA" id="ARBA00022840"/>
    </source>
</evidence>
<keyword evidence="11" id="KW-0902">Two-component regulatory system</keyword>
<feature type="domain" description="Response regulatory" evidence="15">
    <location>
        <begin position="704"/>
        <end position="820"/>
    </location>
</feature>
<dbReference type="Gene3D" id="3.40.50.2300">
    <property type="match status" value="1"/>
</dbReference>
<evidence type="ECO:0000313" key="19">
    <source>
        <dbReference type="Proteomes" id="UP000191418"/>
    </source>
</evidence>
<dbReference type="PROSITE" id="PS50112">
    <property type="entry name" value="PAS"/>
    <property type="match status" value="1"/>
</dbReference>
<accession>A0A1T4SH99</accession>
<proteinExistence type="predicted"/>
<dbReference type="Proteomes" id="UP000191418">
    <property type="component" value="Unassembled WGS sequence"/>
</dbReference>
<dbReference type="GO" id="GO:0005524">
    <property type="term" value="F:ATP binding"/>
    <property type="evidence" value="ECO:0007669"/>
    <property type="project" value="UniProtKB-KW"/>
</dbReference>
<evidence type="ECO:0000256" key="1">
    <source>
        <dbReference type="ARBA" id="ARBA00000085"/>
    </source>
</evidence>
<dbReference type="AlphaFoldDB" id="A0A1T4SH99"/>
<dbReference type="SMART" id="SM00387">
    <property type="entry name" value="HATPase_c"/>
    <property type="match status" value="1"/>
</dbReference>
<keyword evidence="12" id="KW-0472">Membrane</keyword>
<dbReference type="InterPro" id="IPR035965">
    <property type="entry name" value="PAS-like_dom_sf"/>
</dbReference>
<evidence type="ECO:0000259" key="14">
    <source>
        <dbReference type="PROSITE" id="PS50109"/>
    </source>
</evidence>
<dbReference type="EMBL" id="MTSM01000030">
    <property type="protein sequence ID" value="OPX54263.1"/>
    <property type="molecule type" value="Genomic_DNA"/>
</dbReference>
<name>A0A1T4SH99_9GAMM</name>
<dbReference type="InterPro" id="IPR003661">
    <property type="entry name" value="HisK_dim/P_dom"/>
</dbReference>
<evidence type="ECO:0000313" key="18">
    <source>
        <dbReference type="EMBL" id="OPX54263.1"/>
    </source>
</evidence>
<protein>
    <recommendedName>
        <fullName evidence="3">histidine kinase</fullName>
        <ecNumber evidence="3">2.7.13.3</ecNumber>
    </recommendedName>
</protein>
<dbReference type="Pfam" id="PF13426">
    <property type="entry name" value="PAS_9"/>
    <property type="match status" value="1"/>
</dbReference>
<dbReference type="GO" id="GO:0000155">
    <property type="term" value="F:phosphorelay sensor kinase activity"/>
    <property type="evidence" value="ECO:0007669"/>
    <property type="project" value="InterPro"/>
</dbReference>
<evidence type="ECO:0000256" key="5">
    <source>
        <dbReference type="ARBA" id="ARBA00022679"/>
    </source>
</evidence>
<dbReference type="CDD" id="cd16922">
    <property type="entry name" value="HATPase_EvgS-ArcB-TorS-like"/>
    <property type="match status" value="1"/>
</dbReference>
<evidence type="ECO:0000256" key="8">
    <source>
        <dbReference type="ARBA" id="ARBA00022777"/>
    </source>
</evidence>
<dbReference type="FunFam" id="1.10.287.130:FF:000004">
    <property type="entry name" value="Ethylene receptor 1"/>
    <property type="match status" value="1"/>
</dbReference>
<reference evidence="18 19" key="1">
    <citation type="submission" date="2017-01" db="EMBL/GenBank/DDBJ databases">
        <title>Genome Sequencing of a Marine Spirillum, Oceanospirillum multiglobuliferum ATCC 33336, from Japan.</title>
        <authorList>
            <person name="Carney J.G."/>
            <person name="Trachtenberg A.M."/>
            <person name="Rheaume B.A."/>
            <person name="Linnane J.D."/>
            <person name="Pitts N.L."/>
            <person name="Mykles D.L."/>
            <person name="Maclea K.S."/>
        </authorList>
    </citation>
    <scope>NUCLEOTIDE SEQUENCE [LARGE SCALE GENOMIC DNA]</scope>
    <source>
        <strain evidence="18 19">ATCC 33336</strain>
    </source>
</reference>
<keyword evidence="5" id="KW-0808">Transferase</keyword>
<dbReference type="PRINTS" id="PR00344">
    <property type="entry name" value="BCTRLSENSOR"/>
</dbReference>
<dbReference type="InterPro" id="IPR011006">
    <property type="entry name" value="CheY-like_superfamily"/>
</dbReference>
<dbReference type="SMART" id="SM00388">
    <property type="entry name" value="HisKA"/>
    <property type="match status" value="1"/>
</dbReference>
<dbReference type="Gene3D" id="3.30.450.20">
    <property type="entry name" value="PAS domain"/>
    <property type="match status" value="3"/>
</dbReference>
<comment type="caution">
    <text evidence="18">The sequence shown here is derived from an EMBL/GenBank/DDBJ whole genome shotgun (WGS) entry which is preliminary data.</text>
</comment>
<dbReference type="CDD" id="cd00130">
    <property type="entry name" value="PAS"/>
    <property type="match status" value="2"/>
</dbReference>
<dbReference type="InterPro" id="IPR036097">
    <property type="entry name" value="HisK_dim/P_sf"/>
</dbReference>
<keyword evidence="10" id="KW-1133">Transmembrane helix</keyword>
<dbReference type="PANTHER" id="PTHR45339:SF3">
    <property type="entry name" value="HISTIDINE KINASE"/>
    <property type="match status" value="1"/>
</dbReference>
<dbReference type="SUPFAM" id="SSF47384">
    <property type="entry name" value="Homodimeric domain of signal transducing histidine kinase"/>
    <property type="match status" value="1"/>
</dbReference>
<dbReference type="InterPro" id="IPR013767">
    <property type="entry name" value="PAS_fold"/>
</dbReference>
<dbReference type="STRING" id="64969.SAMN02745127_03036"/>
<dbReference type="Gene3D" id="3.30.565.10">
    <property type="entry name" value="Histidine kinase-like ATPase, C-terminal domain"/>
    <property type="match status" value="1"/>
</dbReference>
<organism evidence="18 19">
    <name type="scientific">Oceanospirillum multiglobuliferum</name>
    <dbReference type="NCBI Taxonomy" id="64969"/>
    <lineage>
        <taxon>Bacteria</taxon>
        <taxon>Pseudomonadati</taxon>
        <taxon>Pseudomonadota</taxon>
        <taxon>Gammaproteobacteria</taxon>
        <taxon>Oceanospirillales</taxon>
        <taxon>Oceanospirillaceae</taxon>
        <taxon>Oceanospirillum</taxon>
    </lineage>
</organism>
<dbReference type="InterPro" id="IPR000014">
    <property type="entry name" value="PAS"/>
</dbReference>
<dbReference type="PROSITE" id="PS50109">
    <property type="entry name" value="HIS_KIN"/>
    <property type="match status" value="1"/>
</dbReference>
<dbReference type="NCBIfam" id="TIGR00229">
    <property type="entry name" value="sensory_box"/>
    <property type="match status" value="1"/>
</dbReference>
<dbReference type="InterPro" id="IPR000700">
    <property type="entry name" value="PAS-assoc_C"/>
</dbReference>
<dbReference type="OrthoDB" id="5555669at2"/>
<keyword evidence="19" id="KW-1185">Reference proteome</keyword>
<keyword evidence="9" id="KW-0067">ATP-binding</keyword>
<evidence type="ECO:0000256" key="2">
    <source>
        <dbReference type="ARBA" id="ARBA00004370"/>
    </source>
</evidence>
<comment type="subcellular location">
    <subcellularLocation>
        <location evidence="2">Membrane</location>
    </subcellularLocation>
</comment>
<dbReference type="InterPro" id="IPR001789">
    <property type="entry name" value="Sig_transdc_resp-reg_receiver"/>
</dbReference>
<dbReference type="FunFam" id="3.30.565.10:FF:000010">
    <property type="entry name" value="Sensor histidine kinase RcsC"/>
    <property type="match status" value="1"/>
</dbReference>
<evidence type="ECO:0000256" key="12">
    <source>
        <dbReference type="ARBA" id="ARBA00023136"/>
    </source>
</evidence>
<dbReference type="PROSITE" id="PS50110">
    <property type="entry name" value="RESPONSE_REGULATORY"/>
    <property type="match status" value="1"/>
</dbReference>
<keyword evidence="6" id="KW-0812">Transmembrane</keyword>
<dbReference type="Pfam" id="PF12860">
    <property type="entry name" value="PAS_7"/>
    <property type="match status" value="1"/>
</dbReference>
<evidence type="ECO:0000256" key="6">
    <source>
        <dbReference type="ARBA" id="ARBA00022692"/>
    </source>
</evidence>
<evidence type="ECO:0000256" key="13">
    <source>
        <dbReference type="PROSITE-ProRule" id="PRU00169"/>
    </source>
</evidence>
<feature type="domain" description="PAS" evidence="16">
    <location>
        <begin position="66"/>
        <end position="112"/>
    </location>
</feature>
<evidence type="ECO:0000259" key="15">
    <source>
        <dbReference type="PROSITE" id="PS50110"/>
    </source>
</evidence>
<feature type="domain" description="Histidine kinase" evidence="14">
    <location>
        <begin position="444"/>
        <end position="666"/>
    </location>
</feature>
<dbReference type="SUPFAM" id="SSF55874">
    <property type="entry name" value="ATPase domain of HSP90 chaperone/DNA topoisomerase II/histidine kinase"/>
    <property type="match status" value="1"/>
</dbReference>
<dbReference type="Pfam" id="PF02518">
    <property type="entry name" value="HATPase_c"/>
    <property type="match status" value="1"/>
</dbReference>
<dbReference type="Pfam" id="PF00989">
    <property type="entry name" value="PAS"/>
    <property type="match status" value="1"/>
</dbReference>
<evidence type="ECO:0000259" key="17">
    <source>
        <dbReference type="PROSITE" id="PS50113"/>
    </source>
</evidence>